<organism evidence="3 5">
    <name type="scientific">Eggerthella sinensis</name>
    <dbReference type="NCBI Taxonomy" id="242230"/>
    <lineage>
        <taxon>Bacteria</taxon>
        <taxon>Bacillati</taxon>
        <taxon>Actinomycetota</taxon>
        <taxon>Coriobacteriia</taxon>
        <taxon>Eggerthellales</taxon>
        <taxon>Eggerthellaceae</taxon>
        <taxon>Eggerthella</taxon>
    </lineage>
</organism>
<dbReference type="CDD" id="cd04301">
    <property type="entry name" value="NAT_SF"/>
    <property type="match status" value="1"/>
</dbReference>
<reference evidence="3" key="3">
    <citation type="journal article" date="2019" name="Microbiol. Resour. Announc.">
        <title>Draft Genome Sequences of Type Strains of Gordonibacter faecihominis, Paraeggerthella hongkongensis, Parvibacter caecicola,Slackia equolifaciens, Slackia faecicanis, and Slackia isoflavoniconvertens.</title>
        <authorList>
            <person name="Danylec N."/>
            <person name="Stoll D.A."/>
            <person name="Dotsch A."/>
            <person name="Huch M."/>
        </authorList>
    </citation>
    <scope>NUCLEOTIDE SEQUENCE</scope>
    <source>
        <strain evidence="3">DSM 16107</strain>
    </source>
</reference>
<dbReference type="EMBL" id="QICC01000004">
    <property type="protein sequence ID" value="RNM43023.1"/>
    <property type="molecule type" value="Genomic_DNA"/>
</dbReference>
<proteinExistence type="predicted"/>
<accession>A0A3N0J1A3</accession>
<protein>
    <submittedName>
        <fullName evidence="3">N-acetyltransferase</fullName>
    </submittedName>
</protein>
<evidence type="ECO:0000313" key="4">
    <source>
        <dbReference type="Proteomes" id="UP000253817"/>
    </source>
</evidence>
<evidence type="ECO:0000313" key="5">
    <source>
        <dbReference type="Proteomes" id="UP000270112"/>
    </source>
</evidence>
<keyword evidence="3" id="KW-0808">Transferase</keyword>
<dbReference type="EMBL" id="PPTT01000010">
    <property type="protein sequence ID" value="RDB69312.1"/>
    <property type="molecule type" value="Genomic_DNA"/>
</dbReference>
<dbReference type="AlphaFoldDB" id="A0A3N0J1A3"/>
<evidence type="ECO:0000259" key="1">
    <source>
        <dbReference type="PROSITE" id="PS51186"/>
    </source>
</evidence>
<sequence>MTCDPSLLTIREATEDDANIVAKLTADAGMGTLTPRGTVFVAVSEGRTVGFIRIVEAEGHWYVNPIVVDASARRLGVGRALMQDARARYGELLFVARGHAVPFYEALGCEEVARDRISPDLGEDCDTCPDVATCCPVPMIYR</sequence>
<reference evidence="2 4" key="1">
    <citation type="journal article" date="2018" name="Elife">
        <title>Discovery and characterization of a prevalent human gut bacterial enzyme sufficient for the inactivation of a family of plant toxins.</title>
        <authorList>
            <person name="Koppel N."/>
            <person name="Bisanz J.E."/>
            <person name="Pandelia M.E."/>
            <person name="Turnbaugh P.J."/>
            <person name="Balskus E.P."/>
        </authorList>
    </citation>
    <scope>NUCLEOTIDE SEQUENCE [LARGE SCALE GENOMIC DNA]</scope>
    <source>
        <strain evidence="2 4">DSM 16107</strain>
    </source>
</reference>
<dbReference type="OrthoDB" id="3174309at2"/>
<dbReference type="PROSITE" id="PS51186">
    <property type="entry name" value="GNAT"/>
    <property type="match status" value="1"/>
</dbReference>
<gene>
    <name evidence="2" type="ORF">C1876_07345</name>
    <name evidence="3" type="ORF">DMP09_01865</name>
</gene>
<keyword evidence="4" id="KW-1185">Reference proteome</keyword>
<dbReference type="Gene3D" id="3.40.630.30">
    <property type="match status" value="1"/>
</dbReference>
<evidence type="ECO:0000313" key="3">
    <source>
        <dbReference type="EMBL" id="RNM43023.1"/>
    </source>
</evidence>
<evidence type="ECO:0000313" key="2">
    <source>
        <dbReference type="EMBL" id="RDB69312.1"/>
    </source>
</evidence>
<dbReference type="InterPro" id="IPR000182">
    <property type="entry name" value="GNAT_dom"/>
</dbReference>
<feature type="domain" description="N-acetyltransferase" evidence="1">
    <location>
        <begin position="8"/>
        <end position="142"/>
    </location>
</feature>
<dbReference type="InterPro" id="IPR016181">
    <property type="entry name" value="Acyl_CoA_acyltransferase"/>
</dbReference>
<dbReference type="Proteomes" id="UP000253817">
    <property type="component" value="Unassembled WGS sequence"/>
</dbReference>
<comment type="caution">
    <text evidence="3">The sequence shown here is derived from an EMBL/GenBank/DDBJ whole genome shotgun (WGS) entry which is preliminary data.</text>
</comment>
<dbReference type="RefSeq" id="WP_114546065.1">
    <property type="nucleotide sequence ID" value="NZ_CALJMG010000001.1"/>
</dbReference>
<dbReference type="Proteomes" id="UP000270112">
    <property type="component" value="Unassembled WGS sequence"/>
</dbReference>
<dbReference type="GO" id="GO:0016747">
    <property type="term" value="F:acyltransferase activity, transferring groups other than amino-acyl groups"/>
    <property type="evidence" value="ECO:0007669"/>
    <property type="project" value="InterPro"/>
</dbReference>
<name>A0A3N0J1A3_9ACTN</name>
<dbReference type="SUPFAM" id="SSF55729">
    <property type="entry name" value="Acyl-CoA N-acyltransferases (Nat)"/>
    <property type="match status" value="1"/>
</dbReference>
<reference evidence="5" key="2">
    <citation type="submission" date="2018-05" db="EMBL/GenBank/DDBJ databases">
        <title>Genome Sequencing of selected type strains of the family Eggerthellaceae.</title>
        <authorList>
            <person name="Danylec N."/>
            <person name="Stoll D.A."/>
            <person name="Doetsch A."/>
            <person name="Huch M."/>
        </authorList>
    </citation>
    <scope>NUCLEOTIDE SEQUENCE [LARGE SCALE GENOMIC DNA]</scope>
    <source>
        <strain evidence="5">DSM 16107</strain>
    </source>
</reference>
<dbReference type="Pfam" id="PF13508">
    <property type="entry name" value="Acetyltransf_7"/>
    <property type="match status" value="1"/>
</dbReference>